<feature type="transmembrane region" description="Helical" evidence="2">
    <location>
        <begin position="115"/>
        <end position="137"/>
    </location>
</feature>
<proteinExistence type="predicted"/>
<feature type="compositionally biased region" description="Low complexity" evidence="1">
    <location>
        <begin position="231"/>
        <end position="250"/>
    </location>
</feature>
<gene>
    <name evidence="3" type="ORF">BQ2448_555</name>
</gene>
<protein>
    <submittedName>
        <fullName evidence="3">BQ2448_555 protein</fullName>
    </submittedName>
</protein>
<evidence type="ECO:0000256" key="2">
    <source>
        <dbReference type="SAM" id="Phobius"/>
    </source>
</evidence>
<feature type="region of interest" description="Disordered" evidence="1">
    <location>
        <begin position="188"/>
        <end position="284"/>
    </location>
</feature>
<keyword evidence="2" id="KW-1133">Transmembrane helix</keyword>
<keyword evidence="4" id="KW-1185">Reference proteome</keyword>
<dbReference type="Proteomes" id="UP000198372">
    <property type="component" value="Unassembled WGS sequence"/>
</dbReference>
<feature type="compositionally biased region" description="Polar residues" evidence="1">
    <location>
        <begin position="215"/>
        <end position="224"/>
    </location>
</feature>
<keyword evidence="2" id="KW-0472">Membrane</keyword>
<dbReference type="AlphaFoldDB" id="A0A238F981"/>
<name>A0A238F981_9BASI</name>
<keyword evidence="2" id="KW-0812">Transmembrane</keyword>
<evidence type="ECO:0000313" key="4">
    <source>
        <dbReference type="Proteomes" id="UP000198372"/>
    </source>
</evidence>
<reference evidence="4" key="1">
    <citation type="submission" date="2016-09" db="EMBL/GenBank/DDBJ databases">
        <authorList>
            <person name="Jeantristanb JTB J.-T."/>
            <person name="Ricardo R."/>
        </authorList>
    </citation>
    <scope>NUCLEOTIDE SEQUENCE [LARGE SCALE GENOMIC DNA]</scope>
</reference>
<dbReference type="STRING" id="269621.A0A238F981"/>
<accession>A0A238F981</accession>
<organism evidence="3 4">
    <name type="scientific">Microbotryum intermedium</name>
    <dbReference type="NCBI Taxonomy" id="269621"/>
    <lineage>
        <taxon>Eukaryota</taxon>
        <taxon>Fungi</taxon>
        <taxon>Dikarya</taxon>
        <taxon>Basidiomycota</taxon>
        <taxon>Pucciniomycotina</taxon>
        <taxon>Microbotryomycetes</taxon>
        <taxon>Microbotryales</taxon>
        <taxon>Microbotryaceae</taxon>
        <taxon>Microbotryum</taxon>
    </lineage>
</organism>
<dbReference type="EMBL" id="FMSP01000003">
    <property type="protein sequence ID" value="SCV68434.1"/>
    <property type="molecule type" value="Genomic_DNA"/>
</dbReference>
<feature type="compositionally biased region" description="Basic and acidic residues" evidence="1">
    <location>
        <begin position="262"/>
        <end position="271"/>
    </location>
</feature>
<evidence type="ECO:0000313" key="3">
    <source>
        <dbReference type="EMBL" id="SCV68434.1"/>
    </source>
</evidence>
<sequence>MSGVSQPFIIVPPLTTCTTAYVVVGDGKPPYRIYPIASGSGNATSLENVPEMASAGVFPWRVDFNQGANLTWVVVDDANRVGYSDFRVVRAQTSTGITTCSKTVYGSSSNSGRDAAIGGAVGGVVLLAAILVTYLVYRRYKKQRRLEEEFANLPQARESADSVEMSSPSGPAGVVRHGTFNLHHVQLNEGNTHDAPPSYVPPPPKRRFMGLRSSRPASRTNSVIGSEAEADAAATTTTPETAASTVAASEMEQQESPTVAAETEREEEHEVTPTPLRTSSPQRD</sequence>
<dbReference type="OrthoDB" id="2537829at2759"/>
<evidence type="ECO:0000256" key="1">
    <source>
        <dbReference type="SAM" id="MobiDB-lite"/>
    </source>
</evidence>